<sequence>MKKPTPNMAVVIRIAFRSPLSADGSTGKKSLAIIGVMKAKTRKSYHSSALPMTAAARLRTETLVDCMKMSFTG</sequence>
<dbReference type="Proteomes" id="UP000005267">
    <property type="component" value="Chromosome"/>
</dbReference>
<dbReference type="AlphaFoldDB" id="I3U7F8"/>
<proteinExistence type="predicted"/>
<protein>
    <submittedName>
        <fullName evidence="1">Uncharacterized protein</fullName>
    </submittedName>
</protein>
<accession>I3U7F8</accession>
<organism evidence="1 2">
    <name type="scientific">Advenella kashmirensis (strain DSM 17095 / LMG 22695 / WT001)</name>
    <name type="common">Tetrathiobacter kashmirensis</name>
    <dbReference type="NCBI Taxonomy" id="1036672"/>
    <lineage>
        <taxon>Bacteria</taxon>
        <taxon>Pseudomonadati</taxon>
        <taxon>Pseudomonadota</taxon>
        <taxon>Betaproteobacteria</taxon>
        <taxon>Burkholderiales</taxon>
        <taxon>Alcaligenaceae</taxon>
    </lineage>
</organism>
<name>I3U7F8_ADVKW</name>
<gene>
    <name evidence="1" type="ordered locus">TKWG_01370</name>
</gene>
<keyword evidence="2" id="KW-1185">Reference proteome</keyword>
<dbReference type="KEGG" id="aka:TKWG_01370"/>
<evidence type="ECO:0000313" key="2">
    <source>
        <dbReference type="Proteomes" id="UP000005267"/>
    </source>
</evidence>
<reference evidence="1 2" key="1">
    <citation type="journal article" date="2011" name="J. Bacteriol.">
        <title>Whole-genome shotgun sequencing of the sulfur-oxidizing chemoautotroph Tetrathiobacter kashmirensis.</title>
        <authorList>
            <person name="Ghosh W."/>
            <person name="George A."/>
            <person name="Agarwal A."/>
            <person name="Raj P."/>
            <person name="Alam M."/>
            <person name="Pyne P."/>
            <person name="Das Gupta S.K."/>
        </authorList>
    </citation>
    <scope>NUCLEOTIDE SEQUENCE [LARGE SCALE GENOMIC DNA]</scope>
    <source>
        <strain evidence="1 2">WT001</strain>
    </source>
</reference>
<dbReference type="EMBL" id="CP003555">
    <property type="protein sequence ID" value="AFK60946.1"/>
    <property type="molecule type" value="Genomic_DNA"/>
</dbReference>
<reference evidence="2" key="2">
    <citation type="journal article" date="2013" name="PLoS ONE">
        <title>Genome implosion elicits host-confinement in Alcaligenaceae: evidence from the comparative genomics of Tetrathiobacter kashmirensis, a pathogen in the making.</title>
        <authorList>
            <person name="Ghosh W."/>
            <person name="Alam M."/>
            <person name="Roy C."/>
            <person name="Pyne P."/>
            <person name="George A."/>
            <person name="Chakraborty R."/>
            <person name="Majumder S."/>
            <person name="Agarwal A."/>
            <person name="Chakraborty S."/>
            <person name="Majumdar S."/>
            <person name="Gupta S.K."/>
        </authorList>
    </citation>
    <scope>NUCLEOTIDE SEQUENCE [LARGE SCALE GENOMIC DNA]</scope>
    <source>
        <strain evidence="2">WT001</strain>
    </source>
</reference>
<dbReference type="HOGENOM" id="CLU_2696241_0_0_4"/>
<evidence type="ECO:0000313" key="1">
    <source>
        <dbReference type="EMBL" id="AFK60946.1"/>
    </source>
</evidence>